<evidence type="ECO:0000313" key="18">
    <source>
        <dbReference type="EMBL" id="KOO39166.1"/>
    </source>
</evidence>
<feature type="compositionally biased region" description="Basic and acidic residues" evidence="14">
    <location>
        <begin position="672"/>
        <end position="681"/>
    </location>
</feature>
<keyword evidence="8" id="KW-0133">Cell shape</keyword>
<dbReference type="Gene3D" id="3.90.1310.10">
    <property type="entry name" value="Penicillin-binding protein 2a (Domain 2)"/>
    <property type="match status" value="1"/>
</dbReference>
<evidence type="ECO:0000259" key="16">
    <source>
        <dbReference type="Pfam" id="PF00905"/>
    </source>
</evidence>
<feature type="compositionally biased region" description="Acidic residues" evidence="14">
    <location>
        <begin position="684"/>
        <end position="696"/>
    </location>
</feature>
<keyword evidence="11 15" id="KW-0472">Membrane</keyword>
<keyword evidence="6" id="KW-1003">Cell membrane</keyword>
<dbReference type="GO" id="GO:0009002">
    <property type="term" value="F:serine-type D-Ala-D-Ala carboxypeptidase activity"/>
    <property type="evidence" value="ECO:0007669"/>
    <property type="project" value="UniProtKB-EC"/>
</dbReference>
<protein>
    <recommendedName>
        <fullName evidence="5">serine-type D-Ala-D-Ala carboxypeptidase</fullName>
        <ecNumber evidence="5">3.4.16.4</ecNumber>
    </recommendedName>
</protein>
<feature type="transmembrane region" description="Helical" evidence="15">
    <location>
        <begin position="12"/>
        <end position="32"/>
    </location>
</feature>
<dbReference type="EC" id="3.4.16.4" evidence="5"/>
<evidence type="ECO:0000256" key="4">
    <source>
        <dbReference type="ARBA" id="ARBA00007171"/>
    </source>
</evidence>
<keyword evidence="10 15" id="KW-1133">Transmembrane helix</keyword>
<evidence type="ECO:0000256" key="15">
    <source>
        <dbReference type="SAM" id="Phobius"/>
    </source>
</evidence>
<dbReference type="Pfam" id="PF00905">
    <property type="entry name" value="Transpeptidase"/>
    <property type="match status" value="1"/>
</dbReference>
<sequence>MEKAPRKKRHHVTLRLNVLFFAIFILFSLLILRLGMVQIVEGDVHNANLQRTSNNVARIDAPRGIMFDRYGHVVVDNRLELSLTYTSQGNTRDMEEMLDVAKKLEKIITVETDKITERDRKDYWLLTASEEDRYELVTLEERKDLPQKEEYDLEIERVSDVHLQTLTEEDERILAIFREMNQGYAMTPQRIKRNVTEEEAHMIGEMLDELPGVDLLRDASREYPYGDSLMGVFGKTGQIPREKLNYYLSVGYDRSDIVGTSYLEEQYEDVLRGQKAEVESVTTMTGGQEVDRLVNERLGSRGYDLVLSIDMEMQQHLEEIVEKKISNSRHGFVDVGSAYVVMLNPKTGDVIAMTGYRTDRGPDQLGVVNAAFEMGSSIKGASVLTGYHTGVVSPGQSLYDTPIQLPGAPPMGSYTNMGWVNGQTALERSSNVYMFRIAMALAGYNLSSNCCWNLEKGYGEARYYFGQFGLGVETGIDLPSEYIGVNGGIQQGGNLLHLFIGQLDTYTTLQLGQYIATIANDGYRMQTRLVTEIREPSTEIGSPGALVQQFEPRVLNRIDMSEAHIRDVQQGLRRVAVGGRGTARDKFSGKSYQPALKTGTAQVSVVVGEGDNRRVVKGNNQALVGYAPYDDPEVAFAIIVPNARVDSAPGAVRGMAQDIGSEMLDQYFKLKEERRGPKLADEPLVNDEDDEENEEN</sequence>
<proteinExistence type="inferred from homology"/>
<feature type="domain" description="Penicillin-binding protein transpeptidase" evidence="16">
    <location>
        <begin position="339"/>
        <end position="653"/>
    </location>
</feature>
<feature type="domain" description="Penicillin-binding protein dimerisation" evidence="17">
    <location>
        <begin position="59"/>
        <end position="291"/>
    </location>
</feature>
<dbReference type="InterPro" id="IPR050515">
    <property type="entry name" value="Beta-lactam/transpept"/>
</dbReference>
<dbReference type="GO" id="GO:0008360">
    <property type="term" value="P:regulation of cell shape"/>
    <property type="evidence" value="ECO:0007669"/>
    <property type="project" value="UniProtKB-KW"/>
</dbReference>
<dbReference type="Gene3D" id="1.10.10.1230">
    <property type="entry name" value="Penicillin-binding protein, N-terminal non-catalytic domain, head sub-domain"/>
    <property type="match status" value="1"/>
</dbReference>
<comment type="similarity">
    <text evidence="4">Belongs to the transpeptidase family.</text>
</comment>
<evidence type="ECO:0000256" key="5">
    <source>
        <dbReference type="ARBA" id="ARBA00012448"/>
    </source>
</evidence>
<reference evidence="18" key="1">
    <citation type="submission" date="2015-08" db="EMBL/GenBank/DDBJ databases">
        <title>Complete DNA Sequence of Pseudomonas syringae pv. actinidiae, the Causal Agent of Kiwifruit Canker Disease.</title>
        <authorList>
            <person name="Rikkerink E.H.A."/>
            <person name="Fineran P.C."/>
        </authorList>
    </citation>
    <scope>NUCLEOTIDE SEQUENCE</scope>
    <source>
        <strain evidence="18">DSM 13666</strain>
    </source>
</reference>
<evidence type="ECO:0000259" key="17">
    <source>
        <dbReference type="Pfam" id="PF03717"/>
    </source>
</evidence>
<dbReference type="GO" id="GO:0071555">
    <property type="term" value="P:cell wall organization"/>
    <property type="evidence" value="ECO:0007669"/>
    <property type="project" value="UniProtKB-KW"/>
</dbReference>
<dbReference type="AlphaFoldDB" id="A0A0M0KJT2"/>
<accession>A0A0M0KJT2</accession>
<dbReference type="GO" id="GO:0071972">
    <property type="term" value="F:peptidoglycan L,D-transpeptidase activity"/>
    <property type="evidence" value="ECO:0007669"/>
    <property type="project" value="TreeGrafter"/>
</dbReference>
<evidence type="ECO:0000256" key="3">
    <source>
        <dbReference type="ARBA" id="ARBA00004752"/>
    </source>
</evidence>
<dbReference type="InterPro" id="IPR036138">
    <property type="entry name" value="PBP_dimer_sf"/>
</dbReference>
<organism evidence="18">
    <name type="scientific">Halalkalibacterium halodurans</name>
    <name type="common">Bacillus halodurans</name>
    <dbReference type="NCBI Taxonomy" id="86665"/>
    <lineage>
        <taxon>Bacteria</taxon>
        <taxon>Bacillati</taxon>
        <taxon>Bacillota</taxon>
        <taxon>Bacilli</taxon>
        <taxon>Bacillales</taxon>
        <taxon>Bacillaceae</taxon>
        <taxon>Halalkalibacterium (ex Joshi et al. 2022)</taxon>
    </lineage>
</organism>
<dbReference type="InterPro" id="IPR005311">
    <property type="entry name" value="PBP_dimer"/>
</dbReference>
<dbReference type="SUPFAM" id="SSF56601">
    <property type="entry name" value="beta-lactamase/transpeptidase-like"/>
    <property type="match status" value="1"/>
</dbReference>
<dbReference type="PANTHER" id="PTHR30627">
    <property type="entry name" value="PEPTIDOGLYCAN D,D-TRANSPEPTIDASE"/>
    <property type="match status" value="1"/>
</dbReference>
<evidence type="ECO:0000256" key="12">
    <source>
        <dbReference type="ARBA" id="ARBA00023316"/>
    </source>
</evidence>
<dbReference type="GO" id="GO:0005886">
    <property type="term" value="C:plasma membrane"/>
    <property type="evidence" value="ECO:0007669"/>
    <property type="project" value="UniProtKB-SubCell"/>
</dbReference>
<dbReference type="RefSeq" id="WP_053431229.1">
    <property type="nucleotide sequence ID" value="NZ_CP040441.1"/>
</dbReference>
<name>A0A0M0KJT2_ALKHA</name>
<dbReference type="InterPro" id="IPR012338">
    <property type="entry name" value="Beta-lactam/transpept-like"/>
</dbReference>
<dbReference type="GO" id="GO:0008658">
    <property type="term" value="F:penicillin binding"/>
    <property type="evidence" value="ECO:0007669"/>
    <property type="project" value="InterPro"/>
</dbReference>
<dbReference type="InterPro" id="IPR001460">
    <property type="entry name" value="PCN-bd_Tpept"/>
</dbReference>
<comment type="subcellular location">
    <subcellularLocation>
        <location evidence="2">Cell membrane</location>
    </subcellularLocation>
    <subcellularLocation>
        <location evidence="1">Membrane</location>
        <topology evidence="1">Single-pass membrane protein</topology>
    </subcellularLocation>
</comment>
<dbReference type="PATRIC" id="fig|136160.3.peg.2417"/>
<dbReference type="SUPFAM" id="SSF56519">
    <property type="entry name" value="Penicillin binding protein dimerisation domain"/>
    <property type="match status" value="1"/>
</dbReference>
<keyword evidence="9" id="KW-0573">Peptidoglycan synthesis</keyword>
<evidence type="ECO:0000256" key="11">
    <source>
        <dbReference type="ARBA" id="ARBA00023136"/>
    </source>
</evidence>
<dbReference type="PANTHER" id="PTHR30627:SF2">
    <property type="entry name" value="PEPTIDOGLYCAN D,D-TRANSPEPTIDASE MRDA"/>
    <property type="match status" value="1"/>
</dbReference>
<evidence type="ECO:0000256" key="2">
    <source>
        <dbReference type="ARBA" id="ARBA00004236"/>
    </source>
</evidence>
<dbReference type="Pfam" id="PF03717">
    <property type="entry name" value="PBP_dimer"/>
    <property type="match status" value="1"/>
</dbReference>
<keyword evidence="7 15" id="KW-0812">Transmembrane</keyword>
<feature type="region of interest" description="Disordered" evidence="14">
    <location>
        <begin position="672"/>
        <end position="696"/>
    </location>
</feature>
<dbReference type="UniPathway" id="UPA00219"/>
<evidence type="ECO:0000256" key="8">
    <source>
        <dbReference type="ARBA" id="ARBA00022960"/>
    </source>
</evidence>
<dbReference type="GeneID" id="87597490"/>
<evidence type="ECO:0000256" key="9">
    <source>
        <dbReference type="ARBA" id="ARBA00022984"/>
    </source>
</evidence>
<evidence type="ECO:0000256" key="14">
    <source>
        <dbReference type="SAM" id="MobiDB-lite"/>
    </source>
</evidence>
<dbReference type="Gene3D" id="3.40.710.10">
    <property type="entry name" value="DD-peptidase/beta-lactamase superfamily"/>
    <property type="match status" value="1"/>
</dbReference>
<evidence type="ECO:0000256" key="13">
    <source>
        <dbReference type="ARBA" id="ARBA00034000"/>
    </source>
</evidence>
<dbReference type="GO" id="GO:0009252">
    <property type="term" value="P:peptidoglycan biosynthetic process"/>
    <property type="evidence" value="ECO:0007669"/>
    <property type="project" value="UniProtKB-UniPathway"/>
</dbReference>
<evidence type="ECO:0000256" key="7">
    <source>
        <dbReference type="ARBA" id="ARBA00022692"/>
    </source>
</evidence>
<keyword evidence="12" id="KW-0961">Cell wall biogenesis/degradation</keyword>
<gene>
    <name evidence="18" type="ORF">AMD02_10150</name>
</gene>
<comment type="catalytic activity">
    <reaction evidence="13">
        <text>Preferential cleavage: (Ac)2-L-Lys-D-Ala-|-D-Ala. Also transpeptidation of peptidyl-alanyl moieties that are N-acyl substituents of D-alanine.</text>
        <dbReference type="EC" id="3.4.16.4"/>
    </reaction>
</comment>
<dbReference type="EMBL" id="LILD01000001">
    <property type="protein sequence ID" value="KOO39166.1"/>
    <property type="molecule type" value="Genomic_DNA"/>
</dbReference>
<comment type="caution">
    <text evidence="18">The sequence shown here is derived from an EMBL/GenBank/DDBJ whole genome shotgun (WGS) entry which is preliminary data.</text>
</comment>
<evidence type="ECO:0000256" key="6">
    <source>
        <dbReference type="ARBA" id="ARBA00022475"/>
    </source>
</evidence>
<evidence type="ECO:0000256" key="1">
    <source>
        <dbReference type="ARBA" id="ARBA00004167"/>
    </source>
</evidence>
<evidence type="ECO:0000256" key="10">
    <source>
        <dbReference type="ARBA" id="ARBA00022989"/>
    </source>
</evidence>
<comment type="pathway">
    <text evidence="3">Cell wall biogenesis; peptidoglycan biosynthesis.</text>
</comment>